<evidence type="ECO:0000256" key="4">
    <source>
        <dbReference type="ARBA" id="ARBA00023136"/>
    </source>
</evidence>
<gene>
    <name evidence="5" type="ORF">HNP33_000277</name>
</gene>
<dbReference type="RefSeq" id="WP_184704472.1">
    <property type="nucleotide sequence ID" value="NZ_JACHKZ010000001.1"/>
</dbReference>
<dbReference type="InterPro" id="IPR009722">
    <property type="entry name" value="YjiK/CarP"/>
</dbReference>
<dbReference type="InterPro" id="IPR011042">
    <property type="entry name" value="6-blade_b-propeller_TolB-like"/>
</dbReference>
<comment type="subcellular location">
    <subcellularLocation>
        <location evidence="1">Cell membrane</location>
    </subcellularLocation>
</comment>
<evidence type="ECO:0000256" key="3">
    <source>
        <dbReference type="ARBA" id="ARBA00022475"/>
    </source>
</evidence>
<keyword evidence="6" id="KW-1185">Reference proteome</keyword>
<dbReference type="Proteomes" id="UP000562492">
    <property type="component" value="Unassembled WGS sequence"/>
</dbReference>
<evidence type="ECO:0000256" key="2">
    <source>
        <dbReference type="ARBA" id="ARBA00009852"/>
    </source>
</evidence>
<dbReference type="Pfam" id="PF06977">
    <property type="entry name" value="SdiA-regulated"/>
    <property type="match status" value="1"/>
</dbReference>
<evidence type="ECO:0000313" key="5">
    <source>
        <dbReference type="EMBL" id="MBB6576229.1"/>
    </source>
</evidence>
<comment type="caution">
    <text evidence="5">The sequence shown here is derived from an EMBL/GenBank/DDBJ whole genome shotgun (WGS) entry which is preliminary data.</text>
</comment>
<accession>A0ABR6RAQ0</accession>
<keyword evidence="3" id="KW-1003">Cell membrane</keyword>
<keyword evidence="4" id="KW-0472">Membrane</keyword>
<comment type="similarity">
    <text evidence="2">Belongs to the YjiK family.</text>
</comment>
<organism evidence="5 6">
    <name type="scientific">Comamonas odontotermitis</name>
    <dbReference type="NCBI Taxonomy" id="379895"/>
    <lineage>
        <taxon>Bacteria</taxon>
        <taxon>Pseudomonadati</taxon>
        <taxon>Pseudomonadota</taxon>
        <taxon>Betaproteobacteria</taxon>
        <taxon>Burkholderiales</taxon>
        <taxon>Comamonadaceae</taxon>
        <taxon>Comamonas</taxon>
    </lineage>
</organism>
<reference evidence="5 6" key="1">
    <citation type="submission" date="2020-08" db="EMBL/GenBank/DDBJ databases">
        <title>Functional genomics of gut bacteria from endangered species of beetles.</title>
        <authorList>
            <person name="Carlos-Shanley C."/>
        </authorList>
    </citation>
    <scope>NUCLEOTIDE SEQUENCE [LARGE SCALE GENOMIC DNA]</scope>
    <source>
        <strain evidence="5 6">S00124</strain>
    </source>
</reference>
<name>A0ABR6RAQ0_9BURK</name>
<dbReference type="EMBL" id="JACHKZ010000001">
    <property type="protein sequence ID" value="MBB6576229.1"/>
    <property type="molecule type" value="Genomic_DNA"/>
</dbReference>
<sequence length="309" mass="33620">MKLDIQALGRALRGRRVAAAMVLLLLVAAFLQLNTMRLPWRGAMAGERAAPAANAQLARYRAQEQAKPVTGIRDNLSGLTYSPHTNTLFAVINRPPSVAELSTRGELLRLMPLDGADDPEGIAHIEGNWFAVADERRNRVHWVEIVPGVRQVVLTQGQSLALGDAEIKNFGVEGLSWDGQRRQLVAVTEKWPMRVLRINLPAFSPGAGVSPPVAIESWGPADPTGLPTTDLASVEVDPRTGNLLLLGEESSVLYEYDRNGDLAGMMPLWAGESGLERTIPQPEGVAMDGAGALYLVSEPNLFYRFEKRS</sequence>
<dbReference type="SUPFAM" id="SSF50956">
    <property type="entry name" value="Thermostable phytase (3-phytase)"/>
    <property type="match status" value="1"/>
</dbReference>
<dbReference type="Gene3D" id="2.120.10.30">
    <property type="entry name" value="TolB, C-terminal domain"/>
    <property type="match status" value="1"/>
</dbReference>
<protein>
    <submittedName>
        <fullName evidence="5">Uncharacterized protein YjiK</fullName>
    </submittedName>
</protein>
<evidence type="ECO:0000256" key="1">
    <source>
        <dbReference type="ARBA" id="ARBA00004236"/>
    </source>
</evidence>
<proteinExistence type="inferred from homology"/>
<evidence type="ECO:0000313" key="6">
    <source>
        <dbReference type="Proteomes" id="UP000562492"/>
    </source>
</evidence>
<dbReference type="CDD" id="cd09971">
    <property type="entry name" value="SdiA-regulated"/>
    <property type="match status" value="1"/>
</dbReference>